<evidence type="ECO:0008006" key="3">
    <source>
        <dbReference type="Google" id="ProtNLM"/>
    </source>
</evidence>
<dbReference type="EMBL" id="JAUSUG010000014">
    <property type="protein sequence ID" value="MDQ0256040.1"/>
    <property type="molecule type" value="Genomic_DNA"/>
</dbReference>
<dbReference type="Pfam" id="PF10730">
    <property type="entry name" value="DUF2521"/>
    <property type="match status" value="1"/>
</dbReference>
<accession>A0ABT9ZYK6</accession>
<sequence length="145" mass="17446">MNVVTDLGERRRKKQWKFERSMLRSLKIDDMRKDVHDQFFHNLIGQSVGKLYLVDYCLDIGIDAYLLGSEYGRFGYYGETAEQVQERCRGELNAYIEQTTGQFGAWFSLTEQEKEIQREKCRAFILRWWKKGFQEGEKKYRLRLH</sequence>
<proteinExistence type="predicted"/>
<protein>
    <recommendedName>
        <fullName evidence="3">DUF2521 family protein</fullName>
    </recommendedName>
</protein>
<dbReference type="RefSeq" id="WP_307327546.1">
    <property type="nucleotide sequence ID" value="NZ_JAUSUG010000014.1"/>
</dbReference>
<dbReference type="InterPro" id="IPR019667">
    <property type="entry name" value="Uncharacterised_YbaK"/>
</dbReference>
<evidence type="ECO:0000313" key="2">
    <source>
        <dbReference type="Proteomes" id="UP001230005"/>
    </source>
</evidence>
<comment type="caution">
    <text evidence="1">The sequence shown here is derived from an EMBL/GenBank/DDBJ whole genome shotgun (WGS) entry which is preliminary data.</text>
</comment>
<name>A0ABT9ZYK6_9BACI</name>
<organism evidence="1 2">
    <name type="scientific">Evansella vedderi</name>
    <dbReference type="NCBI Taxonomy" id="38282"/>
    <lineage>
        <taxon>Bacteria</taxon>
        <taxon>Bacillati</taxon>
        <taxon>Bacillota</taxon>
        <taxon>Bacilli</taxon>
        <taxon>Bacillales</taxon>
        <taxon>Bacillaceae</taxon>
        <taxon>Evansella</taxon>
    </lineage>
</organism>
<keyword evidence="2" id="KW-1185">Reference proteome</keyword>
<reference evidence="1 2" key="1">
    <citation type="submission" date="2023-07" db="EMBL/GenBank/DDBJ databases">
        <title>Genomic Encyclopedia of Type Strains, Phase IV (KMG-IV): sequencing the most valuable type-strain genomes for metagenomic binning, comparative biology and taxonomic classification.</title>
        <authorList>
            <person name="Goeker M."/>
        </authorList>
    </citation>
    <scope>NUCLEOTIDE SEQUENCE [LARGE SCALE GENOMIC DNA]</scope>
    <source>
        <strain evidence="1 2">DSM 9768</strain>
    </source>
</reference>
<evidence type="ECO:0000313" key="1">
    <source>
        <dbReference type="EMBL" id="MDQ0256040.1"/>
    </source>
</evidence>
<dbReference type="Proteomes" id="UP001230005">
    <property type="component" value="Unassembled WGS sequence"/>
</dbReference>
<gene>
    <name evidence="1" type="ORF">J2S74_003439</name>
</gene>